<evidence type="ECO:0000313" key="2">
    <source>
        <dbReference type="EMBL" id="OJA16370.1"/>
    </source>
</evidence>
<organism evidence="2 3">
    <name type="scientific">Rhizopogon vesiculosus</name>
    <dbReference type="NCBI Taxonomy" id="180088"/>
    <lineage>
        <taxon>Eukaryota</taxon>
        <taxon>Fungi</taxon>
        <taxon>Dikarya</taxon>
        <taxon>Basidiomycota</taxon>
        <taxon>Agaricomycotina</taxon>
        <taxon>Agaricomycetes</taxon>
        <taxon>Agaricomycetidae</taxon>
        <taxon>Boletales</taxon>
        <taxon>Suillineae</taxon>
        <taxon>Rhizopogonaceae</taxon>
        <taxon>Rhizopogon</taxon>
    </lineage>
</organism>
<comment type="caution">
    <text evidence="2">The sequence shown here is derived from an EMBL/GenBank/DDBJ whole genome shotgun (WGS) entry which is preliminary data.</text>
</comment>
<protein>
    <submittedName>
        <fullName evidence="2">Uncharacterized protein</fullName>
    </submittedName>
</protein>
<feature type="region of interest" description="Disordered" evidence="1">
    <location>
        <begin position="1"/>
        <end position="33"/>
    </location>
</feature>
<proteinExistence type="predicted"/>
<name>A0A1J8R3M4_9AGAM</name>
<sequence>MIRFQGPASRISTPEPFRSSSPRRGVIVLQSRRTGNDLPKQILRKVKTHRLNGIPSIDTTLAPQ</sequence>
<dbReference type="OrthoDB" id="10515090at2759"/>
<keyword evidence="3" id="KW-1185">Reference proteome</keyword>
<gene>
    <name evidence="2" type="ORF">AZE42_13768</name>
</gene>
<evidence type="ECO:0000313" key="3">
    <source>
        <dbReference type="Proteomes" id="UP000183567"/>
    </source>
</evidence>
<evidence type="ECO:0000256" key="1">
    <source>
        <dbReference type="SAM" id="MobiDB-lite"/>
    </source>
</evidence>
<dbReference type="Proteomes" id="UP000183567">
    <property type="component" value="Unassembled WGS sequence"/>
</dbReference>
<accession>A0A1J8R3M4</accession>
<dbReference type="AlphaFoldDB" id="A0A1J8R3M4"/>
<dbReference type="EMBL" id="LVVM01002608">
    <property type="protein sequence ID" value="OJA16370.1"/>
    <property type="molecule type" value="Genomic_DNA"/>
</dbReference>
<reference evidence="2 3" key="1">
    <citation type="submission" date="2016-03" db="EMBL/GenBank/DDBJ databases">
        <title>Comparative genomics of the ectomycorrhizal sister species Rhizopogon vinicolor and Rhizopogon vesiculosus (Basidiomycota: Boletales) reveals a divergence of the mating type B locus.</title>
        <authorList>
            <person name="Mujic A.B."/>
            <person name="Kuo A."/>
            <person name="Tritt A."/>
            <person name="Lipzen A."/>
            <person name="Chen C."/>
            <person name="Johnson J."/>
            <person name="Sharma A."/>
            <person name="Barry K."/>
            <person name="Grigoriev I.V."/>
            <person name="Spatafora J.W."/>
        </authorList>
    </citation>
    <scope>NUCLEOTIDE SEQUENCE [LARGE SCALE GENOMIC DNA]</scope>
    <source>
        <strain evidence="2 3">AM-OR11-056</strain>
    </source>
</reference>